<dbReference type="AlphaFoldDB" id="A0AA39S9H0"/>
<organism evidence="2 3">
    <name type="scientific">Acer saccharum</name>
    <name type="common">Sugar maple</name>
    <dbReference type="NCBI Taxonomy" id="4024"/>
    <lineage>
        <taxon>Eukaryota</taxon>
        <taxon>Viridiplantae</taxon>
        <taxon>Streptophyta</taxon>
        <taxon>Embryophyta</taxon>
        <taxon>Tracheophyta</taxon>
        <taxon>Spermatophyta</taxon>
        <taxon>Magnoliopsida</taxon>
        <taxon>eudicotyledons</taxon>
        <taxon>Gunneridae</taxon>
        <taxon>Pentapetalae</taxon>
        <taxon>rosids</taxon>
        <taxon>malvids</taxon>
        <taxon>Sapindales</taxon>
        <taxon>Sapindaceae</taxon>
        <taxon>Hippocastanoideae</taxon>
        <taxon>Acereae</taxon>
        <taxon>Acer</taxon>
    </lineage>
</organism>
<dbReference type="Pfam" id="PF14223">
    <property type="entry name" value="Retrotran_gag_2"/>
    <property type="match status" value="1"/>
</dbReference>
<feature type="compositionally biased region" description="Basic and acidic residues" evidence="1">
    <location>
        <begin position="445"/>
        <end position="462"/>
    </location>
</feature>
<feature type="region of interest" description="Disordered" evidence="1">
    <location>
        <begin position="265"/>
        <end position="291"/>
    </location>
</feature>
<dbReference type="EMBL" id="JAUESC010000380">
    <property type="protein sequence ID" value="KAK0593506.1"/>
    <property type="molecule type" value="Genomic_DNA"/>
</dbReference>
<reference evidence="2" key="2">
    <citation type="submission" date="2023-06" db="EMBL/GenBank/DDBJ databases">
        <authorList>
            <person name="Swenson N.G."/>
            <person name="Wegrzyn J.L."/>
            <person name="Mcevoy S.L."/>
        </authorList>
    </citation>
    <scope>NUCLEOTIDE SEQUENCE</scope>
    <source>
        <strain evidence="2">NS2018</strain>
        <tissue evidence="2">Leaf</tissue>
    </source>
</reference>
<proteinExistence type="predicted"/>
<sequence length="598" mass="66409">MVSEQETATSASPIAAMNVSQASLNSTKLLTPLKLELTVKLSHNNYLLWRQQVLAGIKGNRLSCYIDSTVTPPNKLNVDGSVNERFLDWEQQDQILLCWILSSISQEILPELVGCSTSCEAWKTIEKRFTSQSKSNVMQLKLQLQTLKKGGSTMSEYIMKKKCVFDALSHTGYGISDEDKIMYVLSGLGPEYDPFVIPVTSMPNSYSLPEITALLLTHEARIDQHASVEEVNVNMAMNKKSIGGNQTGYQTRYGRGNTQGMNNGGRFGNQGQGNNYSGGRRGRGRGKWNSNNNNRVQCQICHKMGHAAQRCYYRYDQSFQVQQPNMQNVGNISGGMASGHMSAMVASPDASADQQLSTSQQQQHPSLLPPVIQTQQNETVHSTATHSLTSQQHQHSSPTTTQQNDTAEIQIPREPQLSPIDSISHSHESPAVAESAINAHPMRTRAKDGIYKPKRERERESSGEEEERVVTVRTGGKDGTAVPEVNADDSHNWSSKLSGYQISHFPSTYISDMSVPVAIDGNCGFDDILNDNFFESQYAGQILMLDMIEGFTELPALEEIVEVRVFSHLLPPNETSIRKHITLVLDLDRHDQDNYHCD</sequence>
<evidence type="ECO:0000256" key="1">
    <source>
        <dbReference type="SAM" id="MobiDB-lite"/>
    </source>
</evidence>
<feature type="compositionally biased region" description="Low complexity" evidence="1">
    <location>
        <begin position="354"/>
        <end position="365"/>
    </location>
</feature>
<gene>
    <name evidence="2" type="ORF">LWI29_037792</name>
</gene>
<evidence type="ECO:0000313" key="2">
    <source>
        <dbReference type="EMBL" id="KAK0593506.1"/>
    </source>
</evidence>
<dbReference type="Proteomes" id="UP001168877">
    <property type="component" value="Unassembled WGS sequence"/>
</dbReference>
<feature type="region of interest" description="Disordered" evidence="1">
    <location>
        <begin position="376"/>
        <end position="406"/>
    </location>
</feature>
<accession>A0AA39S9H0</accession>
<reference evidence="2" key="1">
    <citation type="journal article" date="2022" name="Plant J.">
        <title>Strategies of tolerance reflected in two North American maple genomes.</title>
        <authorList>
            <person name="McEvoy S.L."/>
            <person name="Sezen U.U."/>
            <person name="Trouern-Trend A."/>
            <person name="McMahon S.M."/>
            <person name="Schaberg P.G."/>
            <person name="Yang J."/>
            <person name="Wegrzyn J.L."/>
            <person name="Swenson N.G."/>
        </authorList>
    </citation>
    <scope>NUCLEOTIDE SEQUENCE</scope>
    <source>
        <strain evidence="2">NS2018</strain>
    </source>
</reference>
<feature type="region of interest" description="Disordered" evidence="1">
    <location>
        <begin position="346"/>
        <end position="365"/>
    </location>
</feature>
<name>A0AA39S9H0_ACESA</name>
<evidence type="ECO:0000313" key="3">
    <source>
        <dbReference type="Proteomes" id="UP001168877"/>
    </source>
</evidence>
<protein>
    <submittedName>
        <fullName evidence="2">Uncharacterized protein</fullName>
    </submittedName>
</protein>
<feature type="compositionally biased region" description="Low complexity" evidence="1">
    <location>
        <begin position="381"/>
        <end position="403"/>
    </location>
</feature>
<keyword evidence="3" id="KW-1185">Reference proteome</keyword>
<comment type="caution">
    <text evidence="2">The sequence shown here is derived from an EMBL/GenBank/DDBJ whole genome shotgun (WGS) entry which is preliminary data.</text>
</comment>
<feature type="region of interest" description="Disordered" evidence="1">
    <location>
        <begin position="418"/>
        <end position="490"/>
    </location>
</feature>
<dbReference type="PANTHER" id="PTHR47481">
    <property type="match status" value="1"/>
</dbReference>
<dbReference type="PANTHER" id="PTHR47481:SF22">
    <property type="entry name" value="RETROTRANSPOSON GAG DOMAIN-CONTAINING PROTEIN"/>
    <property type="match status" value="1"/>
</dbReference>